<proteinExistence type="predicted"/>
<comment type="caution">
    <text evidence="2">The sequence shown here is derived from an EMBL/GenBank/DDBJ whole genome shotgun (WGS) entry which is preliminary data.</text>
</comment>
<dbReference type="Proteomes" id="UP000237347">
    <property type="component" value="Unassembled WGS sequence"/>
</dbReference>
<organism evidence="2 3">
    <name type="scientific">Quercus suber</name>
    <name type="common">Cork oak</name>
    <dbReference type="NCBI Taxonomy" id="58331"/>
    <lineage>
        <taxon>Eukaryota</taxon>
        <taxon>Viridiplantae</taxon>
        <taxon>Streptophyta</taxon>
        <taxon>Embryophyta</taxon>
        <taxon>Tracheophyta</taxon>
        <taxon>Spermatophyta</taxon>
        <taxon>Magnoliopsida</taxon>
        <taxon>eudicotyledons</taxon>
        <taxon>Gunneridae</taxon>
        <taxon>Pentapetalae</taxon>
        <taxon>rosids</taxon>
        <taxon>fabids</taxon>
        <taxon>Fagales</taxon>
        <taxon>Fagaceae</taxon>
        <taxon>Quercus</taxon>
    </lineage>
</organism>
<reference evidence="2 3" key="1">
    <citation type="journal article" date="2018" name="Sci. Data">
        <title>The draft genome sequence of cork oak.</title>
        <authorList>
            <person name="Ramos A.M."/>
            <person name="Usie A."/>
            <person name="Barbosa P."/>
            <person name="Barros P.M."/>
            <person name="Capote T."/>
            <person name="Chaves I."/>
            <person name="Simoes F."/>
            <person name="Abreu I."/>
            <person name="Carrasquinho I."/>
            <person name="Faro C."/>
            <person name="Guimaraes J.B."/>
            <person name="Mendonca D."/>
            <person name="Nobrega F."/>
            <person name="Rodrigues L."/>
            <person name="Saibo N.J.M."/>
            <person name="Varela M.C."/>
            <person name="Egas C."/>
            <person name="Matos J."/>
            <person name="Miguel C.M."/>
            <person name="Oliveira M.M."/>
            <person name="Ricardo C.P."/>
            <person name="Goncalves S."/>
        </authorList>
    </citation>
    <scope>NUCLEOTIDE SEQUENCE [LARGE SCALE GENOMIC DNA]</scope>
    <source>
        <strain evidence="3">cv. HL8</strain>
    </source>
</reference>
<evidence type="ECO:0000256" key="1">
    <source>
        <dbReference type="SAM" id="SignalP"/>
    </source>
</evidence>
<dbReference type="EMBL" id="PKMF04000512">
    <property type="protein sequence ID" value="KAK7827949.1"/>
    <property type="molecule type" value="Genomic_DNA"/>
</dbReference>
<evidence type="ECO:0000313" key="2">
    <source>
        <dbReference type="EMBL" id="KAK7827949.1"/>
    </source>
</evidence>
<dbReference type="AlphaFoldDB" id="A0AAW0JMG0"/>
<protein>
    <recommendedName>
        <fullName evidence="4">Secreted protein</fullName>
    </recommendedName>
</protein>
<keyword evidence="1" id="KW-0732">Signal</keyword>
<evidence type="ECO:0008006" key="4">
    <source>
        <dbReference type="Google" id="ProtNLM"/>
    </source>
</evidence>
<gene>
    <name evidence="2" type="ORF">CFP56_030712</name>
</gene>
<name>A0AAW0JMG0_QUESU</name>
<feature type="chain" id="PRO_5043328969" description="Secreted protein" evidence="1">
    <location>
        <begin position="24"/>
        <end position="153"/>
    </location>
</feature>
<accession>A0AAW0JMG0</accession>
<keyword evidence="3" id="KW-1185">Reference proteome</keyword>
<evidence type="ECO:0000313" key="3">
    <source>
        <dbReference type="Proteomes" id="UP000237347"/>
    </source>
</evidence>
<sequence>MAVWVRWWVWMPWVMWVVWRREAGGGFGCRGLGGGYVVGHVVEVMGCVGRVAAGCGDQGGGCVVDGGSGWCCGGGLHLSQNEKHTVNSTVIAKWREHIPFENLGFLPNHLHALQLFEKLPLKKFARTKMIPKPICPLATVAAVITGGLITQAK</sequence>
<feature type="signal peptide" evidence="1">
    <location>
        <begin position="1"/>
        <end position="23"/>
    </location>
</feature>